<evidence type="ECO:0000256" key="3">
    <source>
        <dbReference type="ARBA" id="ARBA00023274"/>
    </source>
</evidence>
<comment type="similarity">
    <text evidence="1 5">Belongs to the universal ribosomal protein uS8 family.</text>
</comment>
<keyword evidence="6" id="KW-0934">Plastid</keyword>
<reference evidence="6" key="2">
    <citation type="journal article" date="2019" name="J. ISSAAS">
        <title>The Unique Evolutionary Trajectory 1 and Dynamic Conformations of DR and IR/DR-coexisting Plastomes of the Early Vascular Plant Selaginellaceae (Lycophyte).</title>
        <authorList>
            <person name="Zhang H.-R."/>
            <person name="Xiang Q.-P."/>
            <person name="Zhang X.-C."/>
        </authorList>
    </citation>
    <scope>NUCLEOTIDE SEQUENCE</scope>
</reference>
<proteinExistence type="inferred from homology"/>
<dbReference type="Gene3D" id="3.30.1370.30">
    <property type="match status" value="1"/>
</dbReference>
<dbReference type="HAMAP" id="MF_01302_B">
    <property type="entry name" value="Ribosomal_uS8_B"/>
    <property type="match status" value="1"/>
</dbReference>
<gene>
    <name evidence="5 6" type="primary">rps8</name>
</gene>
<evidence type="ECO:0000256" key="2">
    <source>
        <dbReference type="ARBA" id="ARBA00022980"/>
    </source>
</evidence>
<dbReference type="GO" id="GO:0009507">
    <property type="term" value="C:chloroplast"/>
    <property type="evidence" value="ECO:0007669"/>
    <property type="project" value="UniProtKB-SubCell"/>
</dbReference>
<keyword evidence="5" id="KW-0694">RNA-binding</keyword>
<keyword evidence="2 5" id="KW-0689">Ribosomal protein</keyword>
<comment type="function">
    <text evidence="5">One of the primary rRNA binding proteins, it binds directly to 16S rRNA central domain where it helps coordinate assembly of the platform of the 30S subunit.</text>
</comment>
<dbReference type="GO" id="GO:0003735">
    <property type="term" value="F:structural constituent of ribosome"/>
    <property type="evidence" value="ECO:0007669"/>
    <property type="project" value="InterPro"/>
</dbReference>
<comment type="subunit">
    <text evidence="5">Part of the 30S ribosomal subunit.</text>
</comment>
<protein>
    <recommendedName>
        <fullName evidence="4 5">Small ribosomal subunit protein uS8c</fullName>
    </recommendedName>
</protein>
<dbReference type="GO" id="GO:1990904">
    <property type="term" value="C:ribonucleoprotein complex"/>
    <property type="evidence" value="ECO:0007669"/>
    <property type="project" value="UniProtKB-KW"/>
</dbReference>
<dbReference type="FunFam" id="3.30.1490.10:FF:000001">
    <property type="entry name" value="30S ribosomal protein S8"/>
    <property type="match status" value="1"/>
</dbReference>
<dbReference type="InterPro" id="IPR035987">
    <property type="entry name" value="Ribosomal_uS8_sf"/>
</dbReference>
<keyword evidence="3 5" id="KW-0687">Ribonucleoprotein</keyword>
<dbReference type="GeneID" id="39721539"/>
<comment type="subcellular location">
    <subcellularLocation>
        <location evidence="5">Plastid</location>
        <location evidence="5">Chloroplast</location>
    </subcellularLocation>
</comment>
<evidence type="ECO:0000256" key="5">
    <source>
        <dbReference type="HAMAP-Rule" id="MF_01302"/>
    </source>
</evidence>
<dbReference type="NCBIfam" id="NF001109">
    <property type="entry name" value="PRK00136.1"/>
    <property type="match status" value="1"/>
</dbReference>
<dbReference type="GO" id="GO:0019843">
    <property type="term" value="F:rRNA binding"/>
    <property type="evidence" value="ECO:0007669"/>
    <property type="project" value="UniProtKB-UniRule"/>
</dbReference>
<keyword evidence="5" id="KW-0699">rRNA-binding</keyword>
<accession>A0A482CHG7</accession>
<sequence length="132" mass="14619">MSNDAFDSMITAIRNAGLRKAETARVPFANITVNIGRILVEEGYLENLREHREGTNRLPVLTLGYRGRPGKPRITGLVRMSRPGLRIYSNCEEIPRVSGGMGTVLPSTSSGTVTDREARQERIGGEVLCYVW</sequence>
<organism evidence="6">
    <name type="scientific">Selaginella remotifolia</name>
    <name type="common">Spikemoss</name>
    <dbReference type="NCBI Taxonomy" id="137170"/>
    <lineage>
        <taxon>Eukaryota</taxon>
        <taxon>Viridiplantae</taxon>
        <taxon>Streptophyta</taxon>
        <taxon>Embryophyta</taxon>
        <taxon>Tracheophyta</taxon>
        <taxon>Lycopodiopsida</taxon>
        <taxon>Selaginellales</taxon>
        <taxon>Selaginellaceae</taxon>
        <taxon>Selaginella</taxon>
    </lineage>
</organism>
<dbReference type="GO" id="GO:0006412">
    <property type="term" value="P:translation"/>
    <property type="evidence" value="ECO:0007669"/>
    <property type="project" value="UniProtKB-UniRule"/>
</dbReference>
<evidence type="ECO:0000256" key="4">
    <source>
        <dbReference type="ARBA" id="ARBA00035153"/>
    </source>
</evidence>
<keyword evidence="6" id="KW-0150">Chloroplast</keyword>
<dbReference type="PANTHER" id="PTHR11758">
    <property type="entry name" value="40S RIBOSOMAL PROTEIN S15A"/>
    <property type="match status" value="1"/>
</dbReference>
<dbReference type="RefSeq" id="YP_009589683.1">
    <property type="nucleotide sequence ID" value="NC_041644.1"/>
</dbReference>
<dbReference type="Pfam" id="PF00410">
    <property type="entry name" value="Ribosomal_S8"/>
    <property type="match status" value="1"/>
</dbReference>
<dbReference type="InterPro" id="IPR000630">
    <property type="entry name" value="Ribosomal_uS8"/>
</dbReference>
<reference evidence="6" key="1">
    <citation type="submission" date="2018-07" db="EMBL/GenBank/DDBJ databases">
        <authorList>
            <person name="Zhang H."/>
            <person name="Zhang X."/>
        </authorList>
    </citation>
    <scope>NUCLEOTIDE SEQUENCE</scope>
</reference>
<dbReference type="Gene3D" id="3.30.1490.10">
    <property type="match status" value="1"/>
</dbReference>
<evidence type="ECO:0000256" key="1">
    <source>
        <dbReference type="ARBA" id="ARBA00006471"/>
    </source>
</evidence>
<evidence type="ECO:0000313" key="6">
    <source>
        <dbReference type="EMBL" id="QBL76266.1"/>
    </source>
</evidence>
<dbReference type="AlphaFoldDB" id="A0A482CHG7"/>
<dbReference type="GO" id="GO:0005840">
    <property type="term" value="C:ribosome"/>
    <property type="evidence" value="ECO:0007669"/>
    <property type="project" value="UniProtKB-KW"/>
</dbReference>
<dbReference type="EMBL" id="MH598535">
    <property type="protein sequence ID" value="QBL76266.1"/>
    <property type="molecule type" value="Genomic_DNA"/>
</dbReference>
<dbReference type="SUPFAM" id="SSF56047">
    <property type="entry name" value="Ribosomal protein S8"/>
    <property type="match status" value="1"/>
</dbReference>
<name>A0A482CHG7_SELRE</name>
<geneLocation type="chloroplast" evidence="6"/>